<protein>
    <submittedName>
        <fullName evidence="1">2467_t:CDS:1</fullName>
    </submittedName>
</protein>
<dbReference type="EMBL" id="CAJVPZ010016726">
    <property type="protein sequence ID" value="CAG8675449.1"/>
    <property type="molecule type" value="Genomic_DNA"/>
</dbReference>
<sequence length="114" mass="13529">TIIINNQKPKIYKYYSINRNVTVVIKDLKIPKNIRRELLYLNKISQKVDEAISYKVTKGANETEDSEVDQIVNLLYCIKNIKEIEKEIEKINQRLDEFIEESDKPEKFLKNNIL</sequence>
<evidence type="ECO:0000313" key="2">
    <source>
        <dbReference type="Proteomes" id="UP000789396"/>
    </source>
</evidence>
<organism evidence="1 2">
    <name type="scientific">Racocetra fulgida</name>
    <dbReference type="NCBI Taxonomy" id="60492"/>
    <lineage>
        <taxon>Eukaryota</taxon>
        <taxon>Fungi</taxon>
        <taxon>Fungi incertae sedis</taxon>
        <taxon>Mucoromycota</taxon>
        <taxon>Glomeromycotina</taxon>
        <taxon>Glomeromycetes</taxon>
        <taxon>Diversisporales</taxon>
        <taxon>Gigasporaceae</taxon>
        <taxon>Racocetra</taxon>
    </lineage>
</organism>
<accession>A0A9N9HD13</accession>
<comment type="caution">
    <text evidence="1">The sequence shown here is derived from an EMBL/GenBank/DDBJ whole genome shotgun (WGS) entry which is preliminary data.</text>
</comment>
<name>A0A9N9HD13_9GLOM</name>
<dbReference type="AlphaFoldDB" id="A0A9N9HD13"/>
<evidence type="ECO:0000313" key="1">
    <source>
        <dbReference type="EMBL" id="CAG8675449.1"/>
    </source>
</evidence>
<proteinExistence type="predicted"/>
<feature type="non-terminal residue" evidence="1">
    <location>
        <position position="1"/>
    </location>
</feature>
<dbReference type="Proteomes" id="UP000789396">
    <property type="component" value="Unassembled WGS sequence"/>
</dbReference>
<keyword evidence="2" id="KW-1185">Reference proteome</keyword>
<feature type="non-terminal residue" evidence="1">
    <location>
        <position position="114"/>
    </location>
</feature>
<reference evidence="1" key="1">
    <citation type="submission" date="2021-06" db="EMBL/GenBank/DDBJ databases">
        <authorList>
            <person name="Kallberg Y."/>
            <person name="Tangrot J."/>
            <person name="Rosling A."/>
        </authorList>
    </citation>
    <scope>NUCLEOTIDE SEQUENCE</scope>
    <source>
        <strain evidence="1">IN212</strain>
    </source>
</reference>
<gene>
    <name evidence="1" type="ORF">RFULGI_LOCUS9398</name>
</gene>